<dbReference type="SUPFAM" id="SSF103481">
    <property type="entry name" value="Multidrug resistance efflux transporter EmrE"/>
    <property type="match status" value="1"/>
</dbReference>
<sequence>MSCSAAGAAKLRVDIYYKAMWFTIALVGYFLLAIVFVLDKFILTESISRPIVYTFYSTIFMLAALFAWPLGVLPLLVVDWIWAVVSGVSFGLALWSMYVAVQKSEASHVDPFIGAVITLSTYAAASLFLRESLTELQLTGVAVLSAASLLLSWEKRRGSSGVHSGYLWALLAGGLFAVSHVSAKYLYDLYPFLTGFVWTRAATGLVGLGLLFSPSVRQTFGKKTTRDREKPAVLKGRGHYRAALVAGDKALGVIAVVLIQYATAAGSVTLVNALGGVQYAFLFGIILTLTKFRPGWFFEYVTRRELALQTAAIFLIIIGSAFFVL</sequence>
<feature type="transmembrane region" description="Helical" evidence="1">
    <location>
        <begin position="112"/>
        <end position="130"/>
    </location>
</feature>
<organism evidence="2 3">
    <name type="scientific">Candidatus Magasanikbacteria bacterium GW2011_GWA2_56_11</name>
    <dbReference type="NCBI Taxonomy" id="1619044"/>
    <lineage>
        <taxon>Bacteria</taxon>
        <taxon>Candidatus Magasanikiibacteriota</taxon>
    </lineage>
</organism>
<comment type="caution">
    <text evidence="2">The sequence shown here is derived from an EMBL/GenBank/DDBJ whole genome shotgun (WGS) entry which is preliminary data.</text>
</comment>
<protein>
    <recommendedName>
        <fullName evidence="4">EamA domain-containing protein</fullName>
    </recommendedName>
</protein>
<reference evidence="2 3" key="1">
    <citation type="journal article" date="2015" name="Nature">
        <title>rRNA introns, odd ribosomes, and small enigmatic genomes across a large radiation of phyla.</title>
        <authorList>
            <person name="Brown C.T."/>
            <person name="Hug L.A."/>
            <person name="Thomas B.C."/>
            <person name="Sharon I."/>
            <person name="Castelle C.J."/>
            <person name="Singh A."/>
            <person name="Wilkins M.J."/>
            <person name="Williams K.H."/>
            <person name="Banfield J.F."/>
        </authorList>
    </citation>
    <scope>NUCLEOTIDE SEQUENCE [LARGE SCALE GENOMIC DNA]</scope>
</reference>
<name>A0A0G2B7N3_9BACT</name>
<proteinExistence type="predicted"/>
<feature type="transmembrane region" description="Helical" evidence="1">
    <location>
        <begin position="80"/>
        <end position="100"/>
    </location>
</feature>
<feature type="transmembrane region" description="Helical" evidence="1">
    <location>
        <begin position="165"/>
        <end position="183"/>
    </location>
</feature>
<keyword evidence="1" id="KW-1133">Transmembrane helix</keyword>
<feature type="transmembrane region" description="Helical" evidence="1">
    <location>
        <begin position="189"/>
        <end position="212"/>
    </location>
</feature>
<feature type="transmembrane region" description="Helical" evidence="1">
    <location>
        <begin position="50"/>
        <end position="68"/>
    </location>
</feature>
<evidence type="ECO:0000256" key="1">
    <source>
        <dbReference type="SAM" id="Phobius"/>
    </source>
</evidence>
<dbReference type="EMBL" id="LCRX01000019">
    <property type="protein sequence ID" value="KKW41449.1"/>
    <property type="molecule type" value="Genomic_DNA"/>
</dbReference>
<dbReference type="Gene3D" id="1.10.3730.20">
    <property type="match status" value="1"/>
</dbReference>
<feature type="transmembrane region" description="Helical" evidence="1">
    <location>
        <begin position="277"/>
        <end position="294"/>
    </location>
</feature>
<evidence type="ECO:0008006" key="4">
    <source>
        <dbReference type="Google" id="ProtNLM"/>
    </source>
</evidence>
<accession>A0A0G2B7N3</accession>
<evidence type="ECO:0000313" key="2">
    <source>
        <dbReference type="EMBL" id="KKW41449.1"/>
    </source>
</evidence>
<dbReference type="AlphaFoldDB" id="A0A0G2B7N3"/>
<dbReference type="Proteomes" id="UP000033870">
    <property type="component" value="Unassembled WGS sequence"/>
</dbReference>
<feature type="transmembrane region" description="Helical" evidence="1">
    <location>
        <begin position="136"/>
        <end position="153"/>
    </location>
</feature>
<keyword evidence="1" id="KW-0472">Membrane</keyword>
<keyword evidence="1" id="KW-0812">Transmembrane</keyword>
<feature type="transmembrane region" description="Helical" evidence="1">
    <location>
        <begin position="19"/>
        <end position="38"/>
    </location>
</feature>
<evidence type="ECO:0000313" key="3">
    <source>
        <dbReference type="Proteomes" id="UP000033870"/>
    </source>
</evidence>
<gene>
    <name evidence="2" type="ORF">UY92_C0019G0005</name>
</gene>
<feature type="transmembrane region" description="Helical" evidence="1">
    <location>
        <begin position="306"/>
        <end position="324"/>
    </location>
</feature>
<dbReference type="STRING" id="1619044.UY92_C0019G0005"/>
<dbReference type="InterPro" id="IPR037185">
    <property type="entry name" value="EmrE-like"/>
</dbReference>